<proteinExistence type="predicted"/>
<dbReference type="Ensembl" id="ENSACAT00000054578.1">
    <property type="protein sequence ID" value="ENSACAP00000035243.1"/>
    <property type="gene ID" value="ENSACAG00000043762.1"/>
</dbReference>
<reference evidence="1" key="3">
    <citation type="submission" date="2025-09" db="UniProtKB">
        <authorList>
            <consortium name="Ensembl"/>
        </authorList>
    </citation>
    <scope>IDENTIFICATION</scope>
</reference>
<reference evidence="1" key="1">
    <citation type="submission" date="2009-12" db="EMBL/GenBank/DDBJ databases">
        <title>The Genome Sequence of Anolis carolinensis (Green Anole Lizard).</title>
        <authorList>
            <consortium name="The Genome Sequencing Platform"/>
            <person name="Di Palma F."/>
            <person name="Alfoldi J."/>
            <person name="Heiman D."/>
            <person name="Young S."/>
            <person name="Grabherr M."/>
            <person name="Johnson J."/>
            <person name="Lander E.S."/>
            <person name="Lindblad-Toh K."/>
        </authorList>
    </citation>
    <scope>NUCLEOTIDE SEQUENCE [LARGE SCALE GENOMIC DNA]</scope>
    <source>
        <strain evidence="1">JBL SC #1</strain>
    </source>
</reference>
<name>A0A803TJ53_ANOCA</name>
<evidence type="ECO:0000313" key="2">
    <source>
        <dbReference type="Proteomes" id="UP000001646"/>
    </source>
</evidence>
<organism evidence="1 2">
    <name type="scientific">Anolis carolinensis</name>
    <name type="common">Green anole</name>
    <name type="synonym">American chameleon</name>
    <dbReference type="NCBI Taxonomy" id="28377"/>
    <lineage>
        <taxon>Eukaryota</taxon>
        <taxon>Metazoa</taxon>
        <taxon>Chordata</taxon>
        <taxon>Craniata</taxon>
        <taxon>Vertebrata</taxon>
        <taxon>Euteleostomi</taxon>
        <taxon>Lepidosauria</taxon>
        <taxon>Squamata</taxon>
        <taxon>Bifurcata</taxon>
        <taxon>Unidentata</taxon>
        <taxon>Episquamata</taxon>
        <taxon>Toxicofera</taxon>
        <taxon>Iguania</taxon>
        <taxon>Dactyloidae</taxon>
        <taxon>Anolis</taxon>
    </lineage>
</organism>
<protein>
    <submittedName>
        <fullName evidence="1">Uncharacterized protein</fullName>
    </submittedName>
</protein>
<evidence type="ECO:0000313" key="1">
    <source>
        <dbReference type="Ensembl" id="ENSACAP00000035243.1"/>
    </source>
</evidence>
<sequence>MEAMALIESLAAPAMGSNCSSGGGKKELVAEAEVGVVEGGRRLGFVHHGGRGQGQTWAKKAPGVVMVLALAEAPVLVERGGGAEHLPAVLALDLGPAVGVHALVAAEVGELCVGLVADLT</sequence>
<dbReference type="Proteomes" id="UP000001646">
    <property type="component" value="Unplaced"/>
</dbReference>
<dbReference type="InParanoid" id="A0A803TJ53"/>
<dbReference type="AlphaFoldDB" id="A0A803TJ53"/>
<accession>A0A803TJ53</accession>
<keyword evidence="2" id="KW-1185">Reference proteome</keyword>
<reference evidence="1" key="2">
    <citation type="submission" date="2025-08" db="UniProtKB">
        <authorList>
            <consortium name="Ensembl"/>
        </authorList>
    </citation>
    <scope>IDENTIFICATION</scope>
</reference>